<proteinExistence type="predicted"/>
<gene>
    <name evidence="1" type="ORF">DERYTH_LOCUS1401</name>
</gene>
<organism evidence="1 2">
    <name type="scientific">Dentiscutata erythropus</name>
    <dbReference type="NCBI Taxonomy" id="1348616"/>
    <lineage>
        <taxon>Eukaryota</taxon>
        <taxon>Fungi</taxon>
        <taxon>Fungi incertae sedis</taxon>
        <taxon>Mucoromycota</taxon>
        <taxon>Glomeromycotina</taxon>
        <taxon>Glomeromycetes</taxon>
        <taxon>Diversisporales</taxon>
        <taxon>Gigasporaceae</taxon>
        <taxon>Dentiscutata</taxon>
    </lineage>
</organism>
<keyword evidence="2" id="KW-1185">Reference proteome</keyword>
<comment type="caution">
    <text evidence="1">The sequence shown here is derived from an EMBL/GenBank/DDBJ whole genome shotgun (WGS) entry which is preliminary data.</text>
</comment>
<name>A0A9N8W3L5_9GLOM</name>
<protein>
    <submittedName>
        <fullName evidence="1">12500_t:CDS:1</fullName>
    </submittedName>
</protein>
<dbReference type="EMBL" id="CAJVPY010000388">
    <property type="protein sequence ID" value="CAG8469812.1"/>
    <property type="molecule type" value="Genomic_DNA"/>
</dbReference>
<dbReference type="Proteomes" id="UP000789405">
    <property type="component" value="Unassembled WGS sequence"/>
</dbReference>
<evidence type="ECO:0000313" key="1">
    <source>
        <dbReference type="EMBL" id="CAG8469812.1"/>
    </source>
</evidence>
<dbReference type="AlphaFoldDB" id="A0A9N8W3L5"/>
<sequence length="115" mass="13710">MTNLYEKVMAELLDPNNNNPISNTAPLMIHYKVTKSKLRLLNNSFTNPKEWEIEKHYYDERPSCTKKLSRYYATAAVQTYYIFHKWGIVRIDQTMKLTLPMIYELKAKDYQIIVN</sequence>
<accession>A0A9N8W3L5</accession>
<evidence type="ECO:0000313" key="2">
    <source>
        <dbReference type="Proteomes" id="UP000789405"/>
    </source>
</evidence>
<reference evidence="1" key="1">
    <citation type="submission" date="2021-06" db="EMBL/GenBank/DDBJ databases">
        <authorList>
            <person name="Kallberg Y."/>
            <person name="Tangrot J."/>
            <person name="Rosling A."/>
        </authorList>
    </citation>
    <scope>NUCLEOTIDE SEQUENCE</scope>
    <source>
        <strain evidence="1">MA453B</strain>
    </source>
</reference>